<evidence type="ECO:0000313" key="3">
    <source>
        <dbReference type="Proteomes" id="UP001229955"/>
    </source>
</evidence>
<dbReference type="EMBL" id="CP130613">
    <property type="protein sequence ID" value="WKW13905.1"/>
    <property type="molecule type" value="Genomic_DNA"/>
</dbReference>
<dbReference type="EMBL" id="CP130612">
    <property type="protein sequence ID" value="WKW10995.1"/>
    <property type="molecule type" value="Genomic_DNA"/>
</dbReference>
<dbReference type="SMART" id="SM00028">
    <property type="entry name" value="TPR"/>
    <property type="match status" value="3"/>
</dbReference>
<evidence type="ECO:0000313" key="2">
    <source>
        <dbReference type="EMBL" id="WKW13905.1"/>
    </source>
</evidence>
<gene>
    <name evidence="1" type="ORF">Strain138_000229</name>
    <name evidence="2" type="ORF">Strain318_000229</name>
</gene>
<name>A0AA49Q7B3_9BACT</name>
<evidence type="ECO:0000313" key="1">
    <source>
        <dbReference type="EMBL" id="WKW10995.1"/>
    </source>
</evidence>
<organism evidence="2 3">
    <name type="scientific">Pseudogemmatithrix spongiicola</name>
    <dbReference type="NCBI Taxonomy" id="3062599"/>
    <lineage>
        <taxon>Bacteria</taxon>
        <taxon>Pseudomonadati</taxon>
        <taxon>Gemmatimonadota</taxon>
        <taxon>Gemmatimonadia</taxon>
        <taxon>Gemmatimonadales</taxon>
        <taxon>Gemmatimonadaceae</taxon>
        <taxon>Pseudogemmatithrix</taxon>
    </lineage>
</organism>
<accession>A0AA49Q484</accession>
<dbReference type="Proteomes" id="UP001229955">
    <property type="component" value="Chromosome"/>
</dbReference>
<dbReference type="RefSeq" id="WP_367887936.1">
    <property type="nucleotide sequence ID" value="NZ_CP130612.1"/>
</dbReference>
<dbReference type="SUPFAM" id="SSF48452">
    <property type="entry name" value="TPR-like"/>
    <property type="match status" value="1"/>
</dbReference>
<evidence type="ECO:0008006" key="4">
    <source>
        <dbReference type="Google" id="ProtNLM"/>
    </source>
</evidence>
<dbReference type="InterPro" id="IPR019734">
    <property type="entry name" value="TPR_rpt"/>
</dbReference>
<reference evidence="2" key="1">
    <citation type="submission" date="2023-07" db="EMBL/GenBank/DDBJ databases">
        <authorList>
            <person name="Haufschild T."/>
            <person name="Kallscheuer N."/>
            <person name="Hammer J."/>
            <person name="Kohn T."/>
            <person name="Kabuu M."/>
            <person name="Jogler M."/>
            <person name="Wohfarth N."/>
            <person name="Heuer A."/>
            <person name="Rohde M."/>
            <person name="van Teeseling M.C.F."/>
            <person name="Jogler C."/>
        </authorList>
    </citation>
    <scope>NUCLEOTIDE SEQUENCE</scope>
    <source>
        <strain evidence="1">Strain 138</strain>
        <strain evidence="2">Strain 318</strain>
    </source>
</reference>
<dbReference type="KEGG" id="pspc:Strain318_000229"/>
<dbReference type="InterPro" id="IPR011990">
    <property type="entry name" value="TPR-like_helical_dom_sf"/>
</dbReference>
<proteinExistence type="predicted"/>
<sequence>MLARHVTDPVPPIRTVRRVPAALEEVALRALAKTPADRWPSARAFADALERAATADAERPTVAAAPWWRSRVAQASALAALVLVAVSVGQLVSTSAGRAPRAMSLAIVPFSFEGTPEKLVYADGLANDLVVGLVRENLRVSDPARMEQFRGSSLDPVMIGDSLGVDAILSATVRVAGNAIGVFARLTDVKDGELLWAEQFAGELETDGKLADPSTIVRDLNERILISLLPRLGNRAGQPPRGLGTDDARAYEEYQHGIRALRDVRLGGASLAQRHFELALARDPAFADAWIGLATALDQLLQLSSQAPTSLISRLQEALARASSLDSLHPDLILLRARTRLMFDFDQAGYDREMIRGIRRYANNASLHFGYGQDLHIIGLPDSGIAEVRRAVALEPNHPFRVGYLGSALAATGRADEARVYIDRALAMDSTLWLSWLDRAVLASHAGRPDEAERFAARALDLQANSPWMVGWYLQCAGAATPGTRQRIYEQLLQSAQSGATYVQRVFLAHSHLAMGQTARALDELEASLRVRDRDLFASLGWGVFEQLRGEPRYERVLDAVGLGPAIRRSRGGSDTLQRGICRTSG</sequence>
<dbReference type="Gene3D" id="1.25.40.10">
    <property type="entry name" value="Tetratricopeptide repeat domain"/>
    <property type="match status" value="1"/>
</dbReference>
<protein>
    <recommendedName>
        <fullName evidence="4">Tetratricopeptide repeat protein</fullName>
    </recommendedName>
</protein>
<accession>A0AA49Q7B3</accession>
<dbReference type="AlphaFoldDB" id="A0AA49Q7B3"/>
<keyword evidence="3" id="KW-1185">Reference proteome</keyword>